<evidence type="ECO:0000259" key="8">
    <source>
        <dbReference type="PROSITE" id="PS50845"/>
    </source>
</evidence>
<feature type="region of interest" description="Disordered" evidence="7">
    <location>
        <begin position="1"/>
        <end position="236"/>
    </location>
</feature>
<feature type="compositionally biased region" description="Low complexity" evidence="7">
    <location>
        <begin position="62"/>
        <end position="84"/>
    </location>
</feature>
<feature type="compositionally biased region" description="Basic and acidic residues" evidence="7">
    <location>
        <begin position="221"/>
        <end position="236"/>
    </location>
</feature>
<dbReference type="GO" id="GO:0005789">
    <property type="term" value="C:endoplasmic reticulum membrane"/>
    <property type="evidence" value="ECO:0007669"/>
    <property type="project" value="UniProtKB-SubCell"/>
</dbReference>
<protein>
    <recommendedName>
        <fullName evidence="6">Reticulon</fullName>
    </recommendedName>
</protein>
<name>A0A8D0TIN4_PIG</name>
<proteinExistence type="predicted"/>
<evidence type="ECO:0000256" key="3">
    <source>
        <dbReference type="ARBA" id="ARBA00022824"/>
    </source>
</evidence>
<dbReference type="InterPro" id="IPR046964">
    <property type="entry name" value="RTN1-4"/>
</dbReference>
<feature type="region of interest" description="Disordered" evidence="7">
    <location>
        <begin position="687"/>
        <end position="707"/>
    </location>
</feature>
<dbReference type="PANTHER" id="PTHR45799">
    <property type="entry name" value="RETICULON-LIKE PROTEIN"/>
    <property type="match status" value="1"/>
</dbReference>
<evidence type="ECO:0000256" key="2">
    <source>
        <dbReference type="ARBA" id="ARBA00022692"/>
    </source>
</evidence>
<evidence type="ECO:0000313" key="10">
    <source>
        <dbReference type="Proteomes" id="UP000694727"/>
    </source>
</evidence>
<comment type="subcellular location">
    <subcellularLocation>
        <location evidence="1 6">Endoplasmic reticulum membrane</location>
        <topology evidence="1 6">Multi-pass membrane protein</topology>
    </subcellularLocation>
</comment>
<evidence type="ECO:0000256" key="5">
    <source>
        <dbReference type="ARBA" id="ARBA00023136"/>
    </source>
</evidence>
<dbReference type="Gene3D" id="1.20.5.2480">
    <property type="match status" value="1"/>
</dbReference>
<evidence type="ECO:0000256" key="6">
    <source>
        <dbReference type="RuleBase" id="RU210713"/>
    </source>
</evidence>
<feature type="compositionally biased region" description="Acidic residues" evidence="7">
    <location>
        <begin position="32"/>
        <end position="55"/>
    </location>
</feature>
<evidence type="ECO:0000313" key="9">
    <source>
        <dbReference type="Ensembl" id="ENSSSCP00025046563.1"/>
    </source>
</evidence>
<dbReference type="PROSITE" id="PS50845">
    <property type="entry name" value="RETICULON"/>
    <property type="match status" value="1"/>
</dbReference>
<gene>
    <name evidence="9" type="primary">RTN4</name>
</gene>
<organism evidence="9 10">
    <name type="scientific">Sus scrofa</name>
    <name type="common">Pig</name>
    <dbReference type="NCBI Taxonomy" id="9823"/>
    <lineage>
        <taxon>Eukaryota</taxon>
        <taxon>Metazoa</taxon>
        <taxon>Chordata</taxon>
        <taxon>Craniata</taxon>
        <taxon>Vertebrata</taxon>
        <taxon>Euteleostomi</taxon>
        <taxon>Mammalia</taxon>
        <taxon>Eutheria</taxon>
        <taxon>Laurasiatheria</taxon>
        <taxon>Artiodactyla</taxon>
        <taxon>Suina</taxon>
        <taxon>Suidae</taxon>
        <taxon>Sus</taxon>
    </lineage>
</organism>
<feature type="compositionally biased region" description="Pro residues" evidence="7">
    <location>
        <begin position="169"/>
        <end position="179"/>
    </location>
</feature>
<feature type="transmembrane region" description="Helical" evidence="6">
    <location>
        <begin position="930"/>
        <end position="953"/>
    </location>
</feature>
<feature type="compositionally biased region" description="Low complexity" evidence="7">
    <location>
        <begin position="157"/>
        <end position="168"/>
    </location>
</feature>
<feature type="compositionally biased region" description="Pro residues" evidence="7">
    <location>
        <begin position="147"/>
        <end position="156"/>
    </location>
</feature>
<dbReference type="Pfam" id="PF02453">
    <property type="entry name" value="Reticulon"/>
    <property type="match status" value="1"/>
</dbReference>
<evidence type="ECO:0000256" key="7">
    <source>
        <dbReference type="SAM" id="MobiDB-lite"/>
    </source>
</evidence>
<reference evidence="9" key="1">
    <citation type="submission" date="2025-05" db="UniProtKB">
        <authorList>
            <consortium name="Ensembl"/>
        </authorList>
    </citation>
    <scope>IDENTIFICATION</scope>
</reference>
<dbReference type="Proteomes" id="UP000694720">
    <property type="component" value="Unplaced"/>
</dbReference>
<evidence type="ECO:0000256" key="4">
    <source>
        <dbReference type="ARBA" id="ARBA00022989"/>
    </source>
</evidence>
<feature type="region of interest" description="Disordered" evidence="7">
    <location>
        <begin position="376"/>
        <end position="403"/>
    </location>
</feature>
<dbReference type="InterPro" id="IPR003388">
    <property type="entry name" value="Reticulon"/>
</dbReference>
<feature type="domain" description="Reticulon" evidence="8">
    <location>
        <begin position="910"/>
        <end position="1097"/>
    </location>
</feature>
<dbReference type="PANTHER" id="PTHR45799:SF1">
    <property type="entry name" value="RETICULON-4"/>
    <property type="match status" value="1"/>
</dbReference>
<dbReference type="AlphaFoldDB" id="A0A8D0TIN4"/>
<feature type="transmembrane region" description="Helical" evidence="6">
    <location>
        <begin position="1039"/>
        <end position="1060"/>
    </location>
</feature>
<dbReference type="Ensembl" id="ENSSSCT00025104644.1">
    <property type="protein sequence ID" value="ENSSSCP00025046563.1"/>
    <property type="gene ID" value="ENSSSCG00025075553.1"/>
</dbReference>
<accession>A0A8D0TIN4</accession>
<dbReference type="Proteomes" id="UP000694727">
    <property type="component" value="Unplaced"/>
</dbReference>
<keyword evidence="2 6" id="KW-0812">Transmembrane</keyword>
<feature type="compositionally biased region" description="Polar residues" evidence="7">
    <location>
        <begin position="110"/>
        <end position="122"/>
    </location>
</feature>
<dbReference type="Ensembl" id="ENSSSCT00035079741.1">
    <property type="protein sequence ID" value="ENSSSCP00035032798.1"/>
    <property type="gene ID" value="ENSSSCG00035059316.1"/>
</dbReference>
<feature type="compositionally biased region" description="Pro residues" evidence="7">
    <location>
        <begin position="92"/>
        <end position="102"/>
    </location>
</feature>
<feature type="compositionally biased region" description="Low complexity" evidence="7">
    <location>
        <begin position="7"/>
        <end position="16"/>
    </location>
</feature>
<feature type="region of interest" description="Disordered" evidence="7">
    <location>
        <begin position="636"/>
        <end position="666"/>
    </location>
</feature>
<sequence>MEDMDQSPLVSSSSDSPPRPQPAFKYQFVREPEDEEEEEEEEEDEDEDEDLEELEVLERKPAAGLSAAPVPTAAAAPSPAGAPLLDFGNDFVPPPPRGPLPAAPLAAREQQPSWDQNPTSLEMSAPSPPSVATASPSNITEDDEPPARPPPPPPAGVSPQAEPAWTPAAPAPAAPPSTPAAPKRRGSSGSVAASLKEHEYLGELPTVLPTGGTLQEISNEASREFSEKAKNPFVDRDLTEFSELEYSEMGSSFSGSPKAESAIAVANPKEEVIVKNKDEKEPLVSNNAVRKELPITLTEPVTEEDRVMSPGKTKDSFNEKGIAAEAPMKEEYADFKPFERVWEVKDTHKQGSDVLAAGGTVESKLGSKVDKKCFSDSLEQTNHEKDSESSNDDASFPNEKKIEEKKAQIITEKNASAKTSNPFLVATLDSKTDYITTDHLSRVTEEVVANIPEGLTPDLVQEACESELNEATGTKIVFETKMDLVQTSEAMQESLYPVAQLCPSFEESEATPSPVLPDIVMEAPLNSIVPSAGASAVQPSSSPLEAPPSVNYESIKLEPENPPPYEEAMNVSLKKVSGIKEEVKASESISEAVQETEAPYISIACDLIKETKLSTEPTAEFSSYSEVAKVAQPVPDHSDLVEDSSPDSEPVDLFSDDSIPEVPQKQDEAVILVKENLVEAESMIEHENKEKLSASPSPEGGKPYLESFQTNLDTTKDTLLPDKVSTLTQKEKIPLQMEELNTSVYSNDGLFIAKEAKIRESETFSDSSPIEIIDEFPTLVSSKTDFSPTLAGEYTNLEVAHKNEIVSVQDGAGSLPCSELAHDLSFKNVQPKDEDKVPVPDEFSKDRADISKVPLLPPDDSAVAAPTEIADVVKPKVLVKEAEKILPSDREKEKRSPSAIFSAELSKTSVVDLLYWRDIKKTGVVFGASLFLLLSLTVFSIVSVTAYIALALLSVTISFRIYKGVIQAIQKSDEGHPFRAYLESEVAISEELVQKYSNSALGHVNCTIKELRRLFLVDDLVDSLKFAVLMWVFTYVGALFNGLTLLILALISLFSVPVIYERHQAQIDHYLGLANKNVKDAMAKIQAKIPGLKRKTE</sequence>
<dbReference type="FunFam" id="1.20.5.2480:FF:000001">
    <property type="entry name" value="Reticulon"/>
    <property type="match status" value="1"/>
</dbReference>
<evidence type="ECO:0000256" key="1">
    <source>
        <dbReference type="ARBA" id="ARBA00004477"/>
    </source>
</evidence>
<keyword evidence="4 6" id="KW-1133">Transmembrane helix</keyword>
<keyword evidence="5 6" id="KW-0472">Membrane</keyword>
<feature type="compositionally biased region" description="Basic and acidic residues" evidence="7">
    <location>
        <begin position="303"/>
        <end position="318"/>
    </location>
</feature>
<feature type="region of interest" description="Disordered" evidence="7">
    <location>
        <begin position="295"/>
        <end position="320"/>
    </location>
</feature>
<feature type="compositionally biased region" description="Acidic residues" evidence="7">
    <location>
        <begin position="641"/>
        <end position="659"/>
    </location>
</feature>
<keyword evidence="3 6" id="KW-0256">Endoplasmic reticulum</keyword>